<dbReference type="Pfam" id="PF01636">
    <property type="entry name" value="APH"/>
    <property type="match status" value="1"/>
</dbReference>
<dbReference type="EMBL" id="CP002902">
    <property type="protein sequence ID" value="AEJ45056.1"/>
    <property type="molecule type" value="Genomic_DNA"/>
</dbReference>
<evidence type="ECO:0000313" key="2">
    <source>
        <dbReference type="EMBL" id="AEJ45056.1"/>
    </source>
</evidence>
<dbReference type="PATRIC" id="fig|1048834.4.peg.3016"/>
<dbReference type="AlphaFoldDB" id="F8IDL3"/>
<dbReference type="HOGENOM" id="CLU_079826_0_0_9"/>
<dbReference type="Proteomes" id="UP000000292">
    <property type="component" value="Chromosome"/>
</dbReference>
<organism evidence="2 3">
    <name type="scientific">Alicyclobacillus acidocaldarius (strain Tc-4-1)</name>
    <name type="common">Bacillus acidocaldarius</name>
    <dbReference type="NCBI Taxonomy" id="1048834"/>
    <lineage>
        <taxon>Bacteria</taxon>
        <taxon>Bacillati</taxon>
        <taxon>Bacillota</taxon>
        <taxon>Bacilli</taxon>
        <taxon>Bacillales</taxon>
        <taxon>Alicyclobacillaceae</taxon>
        <taxon>Alicyclobacillus</taxon>
    </lineage>
</organism>
<sequence length="310" mass="35257">MVSGLTVGVPGDWLDIVHAYLPGLAVDRLDVRDEGWDHWVVVVNRAWVFRFARRPGVAKRLCIEQRVLNHIDDRVLKAGVRVPRPSPVRDARGRVIGSRYPFISGEPLRAALLDGVDASTTDRIAEHLGSFLTILHDADVSAFQTQGVPALQTESFWQQDWREIQDRVLPLLDYDERREVLARFADFFDQALSGTLLRALLHGDLTHAHILYDPCVTEAIGIIDFGDVQIGDPAYDFAGLYWDYGPAFVRNVLDHYAAGQGKRDVHAFRARVEYLGLWVGLRELLHAVEHHHTRRMREIRAKFRASFSPR</sequence>
<dbReference type="STRING" id="1048834.TC41_3175"/>
<reference evidence="2 3" key="1">
    <citation type="journal article" date="2011" name="J. Bacteriol.">
        <title>Complete Genome Sequence of Alicyclobacillus acidocaldarius Strain Tc-4-1.</title>
        <authorList>
            <person name="Chen Y."/>
            <person name="He Y."/>
            <person name="Zhang B."/>
            <person name="Yang J."/>
            <person name="Li W."/>
            <person name="Dong Z."/>
            <person name="Hu S."/>
        </authorList>
    </citation>
    <scope>NUCLEOTIDE SEQUENCE [LARGE SCALE GENOMIC DNA]</scope>
    <source>
        <strain evidence="2 3">Tc-4-1</strain>
    </source>
</reference>
<dbReference type="PANTHER" id="PTHR21310:SF15">
    <property type="entry name" value="AMINOGLYCOSIDE PHOSPHOTRANSFERASE DOMAIN-CONTAINING PROTEIN"/>
    <property type="match status" value="1"/>
</dbReference>
<keyword evidence="2" id="KW-0808">Transferase</keyword>
<dbReference type="InterPro" id="IPR011009">
    <property type="entry name" value="Kinase-like_dom_sf"/>
</dbReference>
<evidence type="ECO:0000259" key="1">
    <source>
        <dbReference type="Pfam" id="PF01636"/>
    </source>
</evidence>
<feature type="domain" description="Aminoglycoside phosphotransferase" evidence="1">
    <location>
        <begin position="34"/>
        <end position="267"/>
    </location>
</feature>
<dbReference type="Gene3D" id="3.90.1200.10">
    <property type="match status" value="1"/>
</dbReference>
<dbReference type="KEGG" id="aad:TC41_3175"/>
<dbReference type="PANTHER" id="PTHR21310">
    <property type="entry name" value="AMINOGLYCOSIDE PHOSPHOTRANSFERASE-RELATED-RELATED"/>
    <property type="match status" value="1"/>
</dbReference>
<dbReference type="GO" id="GO:0016740">
    <property type="term" value="F:transferase activity"/>
    <property type="evidence" value="ECO:0007669"/>
    <property type="project" value="UniProtKB-KW"/>
</dbReference>
<protein>
    <submittedName>
        <fullName evidence="2">Aminoglycoside phosphotransferase</fullName>
    </submittedName>
</protein>
<dbReference type="InterPro" id="IPR051678">
    <property type="entry name" value="AGP_Transferase"/>
</dbReference>
<dbReference type="InterPro" id="IPR002575">
    <property type="entry name" value="Aminoglycoside_PTrfase"/>
</dbReference>
<name>F8IDL3_ALIAT</name>
<dbReference type="SUPFAM" id="SSF56112">
    <property type="entry name" value="Protein kinase-like (PK-like)"/>
    <property type="match status" value="1"/>
</dbReference>
<accession>F8IDL3</accession>
<dbReference type="Gene3D" id="3.30.200.20">
    <property type="entry name" value="Phosphorylase Kinase, domain 1"/>
    <property type="match status" value="1"/>
</dbReference>
<evidence type="ECO:0000313" key="3">
    <source>
        <dbReference type="Proteomes" id="UP000000292"/>
    </source>
</evidence>
<dbReference type="eggNOG" id="COG3173">
    <property type="taxonomic scope" value="Bacteria"/>
</dbReference>
<proteinExistence type="predicted"/>
<reference evidence="3" key="2">
    <citation type="submission" date="2011-06" db="EMBL/GenBank/DDBJ databases">
        <title>The complete genome sequence of Alicyclobacillus acidocaldarius sp. Tc-4-1.</title>
        <authorList>
            <person name="Chen Y."/>
            <person name="He Y."/>
            <person name="Dong Z."/>
            <person name="Hu S."/>
        </authorList>
    </citation>
    <scope>NUCLEOTIDE SEQUENCE [LARGE SCALE GENOMIC DNA]</scope>
    <source>
        <strain evidence="3">Tc-4-1</strain>
    </source>
</reference>
<gene>
    <name evidence="2" type="ordered locus">TC41_3175</name>
</gene>